<evidence type="ECO:0000256" key="4">
    <source>
        <dbReference type="ARBA" id="ARBA00022692"/>
    </source>
</evidence>
<gene>
    <name evidence="11" type="ORF">ACFOEX_10085</name>
</gene>
<keyword evidence="7 10" id="KW-0626">Porin</keyword>
<comment type="domain">
    <text evidence="10">Consists of 16-stranded beta-barrel sheets, with large surface-exposed loops, that form a transmembrane pore at the center of each barrel. The pore is partially ocluded by a peptide loop that folds into the pore lumen.</text>
</comment>
<dbReference type="Pfam" id="PF02530">
    <property type="entry name" value="Porin_2"/>
    <property type="match status" value="1"/>
</dbReference>
<protein>
    <recommendedName>
        <fullName evidence="10">Porin</fullName>
    </recommendedName>
</protein>
<dbReference type="EMBL" id="JBHRUV010000050">
    <property type="protein sequence ID" value="MFC3266699.1"/>
    <property type="molecule type" value="Genomic_DNA"/>
</dbReference>
<keyword evidence="4 10" id="KW-0812">Transmembrane</keyword>
<name>A0ABV7LGP1_9HYPH</name>
<keyword evidence="9 10" id="KW-0998">Cell outer membrane</keyword>
<evidence type="ECO:0000256" key="5">
    <source>
        <dbReference type="ARBA" id="ARBA00022729"/>
    </source>
</evidence>
<keyword evidence="6 10" id="KW-0406">Ion transport</keyword>
<accession>A0ABV7LGP1</accession>
<comment type="subcellular location">
    <subcellularLocation>
        <location evidence="10">Cell outer membrane</location>
        <topology evidence="10">Multi-pass membrane protein</topology>
    </subcellularLocation>
</comment>
<comment type="similarity">
    <text evidence="1 10">Belongs to the alphaproteobacteria porin family.</text>
</comment>
<keyword evidence="3 10" id="KW-1134">Transmembrane beta strand</keyword>
<evidence type="ECO:0000256" key="1">
    <source>
        <dbReference type="ARBA" id="ARBA00009521"/>
    </source>
</evidence>
<evidence type="ECO:0000256" key="7">
    <source>
        <dbReference type="ARBA" id="ARBA00023114"/>
    </source>
</evidence>
<feature type="chain" id="PRO_5044999966" description="Porin" evidence="10">
    <location>
        <begin position="28"/>
        <end position="428"/>
    </location>
</feature>
<evidence type="ECO:0000256" key="2">
    <source>
        <dbReference type="ARBA" id="ARBA00022448"/>
    </source>
</evidence>
<keyword evidence="2 10" id="KW-0813">Transport</keyword>
<proteinExistence type="inferred from homology"/>
<evidence type="ECO:0000313" key="11">
    <source>
        <dbReference type="EMBL" id="MFC3266699.1"/>
    </source>
</evidence>
<dbReference type="RefSeq" id="WP_376832354.1">
    <property type="nucleotide sequence ID" value="NZ_JBHLWR010000006.1"/>
</dbReference>
<feature type="signal peptide" evidence="10">
    <location>
        <begin position="1"/>
        <end position="27"/>
    </location>
</feature>
<keyword evidence="8 10" id="KW-0472">Membrane</keyword>
<evidence type="ECO:0000313" key="12">
    <source>
        <dbReference type="Proteomes" id="UP001595536"/>
    </source>
</evidence>
<sequence>MAALSPFRAALVVAMLCASGAPSPAAAAATEADPPARTEAERCKAGAALAEWSPQTAICFRFGAYLWAESYFNTYSDYPSGNDRTYGVGTLGLKAHTITQTELGPLRAYVNVRFRGRSANPWSDGPQSFTFSPWDAFIDFAGFTFGHQGSRFDFYSNANVIGTDPATVGDSQQLLLLAYTLRFGGGWSATFSLEAPWGRQAGVNPARATALAAFNQRAAKPDMVVAIAHRAAWGELQLSGALHEVRAKTFAGPAQGYYGASTPAMWGYALQVGVVFDLPQVAPGDSLFLQTAVTRGATSYLGLVNASGDFSPPDAYIRADGGFSPVTGWNVTAQYLHNWTHQWSSAFFGGFAQFYINDPLARFTWGASGGQNLNLGANVVWTPVSGFSVAVQYDFNVYRATQYRNTGMGLPRASQEAHQILLMAQQRF</sequence>
<comment type="function">
    <text evidence="10">Forms passive diffusion pores that allow small molecular weight hydrophilic materials across the outer membrane.</text>
</comment>
<dbReference type="Proteomes" id="UP001595536">
    <property type="component" value="Unassembled WGS sequence"/>
</dbReference>
<reference evidence="12" key="1">
    <citation type="journal article" date="2019" name="Int. J. Syst. Evol. Microbiol.">
        <title>The Global Catalogue of Microorganisms (GCM) 10K type strain sequencing project: providing services to taxonomists for standard genome sequencing and annotation.</title>
        <authorList>
            <consortium name="The Broad Institute Genomics Platform"/>
            <consortium name="The Broad Institute Genome Sequencing Center for Infectious Disease"/>
            <person name="Wu L."/>
            <person name="Ma J."/>
        </authorList>
    </citation>
    <scope>NUCLEOTIDE SEQUENCE [LARGE SCALE GENOMIC DNA]</scope>
    <source>
        <strain evidence="12">CCM 7941</strain>
    </source>
</reference>
<dbReference type="InterPro" id="IPR003684">
    <property type="entry name" value="Porin_alphabac"/>
</dbReference>
<evidence type="ECO:0000256" key="3">
    <source>
        <dbReference type="ARBA" id="ARBA00022452"/>
    </source>
</evidence>
<evidence type="ECO:0000256" key="6">
    <source>
        <dbReference type="ARBA" id="ARBA00023065"/>
    </source>
</evidence>
<comment type="caution">
    <text evidence="11">The sequence shown here is derived from an EMBL/GenBank/DDBJ whole genome shotgun (WGS) entry which is preliminary data.</text>
</comment>
<organism evidence="11 12">
    <name type="scientific">Camelimonas abortus</name>
    <dbReference type="NCBI Taxonomy" id="1017184"/>
    <lineage>
        <taxon>Bacteria</taxon>
        <taxon>Pseudomonadati</taxon>
        <taxon>Pseudomonadota</taxon>
        <taxon>Alphaproteobacteria</taxon>
        <taxon>Hyphomicrobiales</taxon>
        <taxon>Chelatococcaceae</taxon>
        <taxon>Camelimonas</taxon>
    </lineage>
</organism>
<evidence type="ECO:0000256" key="8">
    <source>
        <dbReference type="ARBA" id="ARBA00023136"/>
    </source>
</evidence>
<evidence type="ECO:0000256" key="10">
    <source>
        <dbReference type="RuleBase" id="RU364005"/>
    </source>
</evidence>
<keyword evidence="5 10" id="KW-0732">Signal</keyword>
<evidence type="ECO:0000256" key="9">
    <source>
        <dbReference type="ARBA" id="ARBA00023237"/>
    </source>
</evidence>
<keyword evidence="12" id="KW-1185">Reference proteome</keyword>